<name>A0AAD9E5G3_9TELE</name>
<accession>A0AAD9E5G3</accession>
<dbReference type="PANTHER" id="PTHR32026:SF23">
    <property type="entry name" value="METHYLTRANSFERASE-LIKE PROTEIN 24"/>
    <property type="match status" value="1"/>
</dbReference>
<keyword evidence="1" id="KW-0472">Membrane</keyword>
<evidence type="ECO:0000256" key="1">
    <source>
        <dbReference type="SAM" id="Phobius"/>
    </source>
</evidence>
<evidence type="ECO:0000259" key="2">
    <source>
        <dbReference type="Pfam" id="PF13383"/>
    </source>
</evidence>
<dbReference type="Pfam" id="PF13383">
    <property type="entry name" value="Methyltransf_22"/>
    <property type="match status" value="1"/>
</dbReference>
<dbReference type="Proteomes" id="UP001239994">
    <property type="component" value="Unassembled WGS sequence"/>
</dbReference>
<dbReference type="AlphaFoldDB" id="A0AAD9E5G3"/>
<dbReference type="InterPro" id="IPR025714">
    <property type="entry name" value="Methyltranfer_dom"/>
</dbReference>
<keyword evidence="1" id="KW-1133">Transmembrane helix</keyword>
<feature type="transmembrane region" description="Helical" evidence="1">
    <location>
        <begin position="48"/>
        <end position="73"/>
    </location>
</feature>
<reference evidence="3" key="1">
    <citation type="submission" date="2023-03" db="EMBL/GenBank/DDBJ databases">
        <title>Electrophorus voltai genome.</title>
        <authorList>
            <person name="Bian C."/>
        </authorList>
    </citation>
    <scope>NUCLEOTIDE SEQUENCE</scope>
    <source>
        <strain evidence="3">CB-2022</strain>
        <tissue evidence="3">Muscle</tissue>
    </source>
</reference>
<gene>
    <name evidence="3" type="ORF">P4O66_019465</name>
</gene>
<dbReference type="InterPro" id="IPR026913">
    <property type="entry name" value="METTL24"/>
</dbReference>
<feature type="domain" description="Methyltransferase" evidence="2">
    <location>
        <begin position="206"/>
        <end position="330"/>
    </location>
</feature>
<protein>
    <recommendedName>
        <fullName evidence="2">Methyltransferase domain-containing protein</fullName>
    </recommendedName>
</protein>
<keyword evidence="1" id="KW-0812">Transmembrane</keyword>
<evidence type="ECO:0000313" key="4">
    <source>
        <dbReference type="Proteomes" id="UP001239994"/>
    </source>
</evidence>
<organism evidence="3 4">
    <name type="scientific">Electrophorus voltai</name>
    <dbReference type="NCBI Taxonomy" id="2609070"/>
    <lineage>
        <taxon>Eukaryota</taxon>
        <taxon>Metazoa</taxon>
        <taxon>Chordata</taxon>
        <taxon>Craniata</taxon>
        <taxon>Vertebrata</taxon>
        <taxon>Euteleostomi</taxon>
        <taxon>Actinopterygii</taxon>
        <taxon>Neopterygii</taxon>
        <taxon>Teleostei</taxon>
        <taxon>Ostariophysi</taxon>
        <taxon>Gymnotiformes</taxon>
        <taxon>Gymnotoidei</taxon>
        <taxon>Gymnotidae</taxon>
        <taxon>Electrophorus</taxon>
    </lineage>
</organism>
<dbReference type="PANTHER" id="PTHR32026">
    <property type="entry name" value="METHYLTRANSFERASE-LIKE PROTEIN 24"/>
    <property type="match status" value="1"/>
</dbReference>
<proteinExistence type="predicted"/>
<keyword evidence="4" id="KW-1185">Reference proteome</keyword>
<comment type="caution">
    <text evidence="3">The sequence shown here is derived from an EMBL/GenBank/DDBJ whole genome shotgun (WGS) entry which is preliminary data.</text>
</comment>
<evidence type="ECO:0000313" key="3">
    <source>
        <dbReference type="EMBL" id="KAK1805113.1"/>
    </source>
</evidence>
<dbReference type="EMBL" id="JAROKS010000003">
    <property type="protein sequence ID" value="KAK1805113.1"/>
    <property type="molecule type" value="Genomic_DNA"/>
</dbReference>
<sequence length="397" mass="44458">MRDPFSSVPWSCAVYHRGSSSVSRSRSHYATLLQKRGMATCSSGGVRWLLPSVFMLALSMLLLLQLTISLILLRTSAGPEDPVFTLISIKGFGRTDKSTWSEASVAGRLGMWGFESAPELLADEESAGLGAYADENELNSRQVTETGLVLQPWASGQPSFSTEVQCLTQFITTAEVNFSRWQHSDWSQPAQVLEGSVALCMNHWTRDSSCVAYSFSLDGKDAVFLEYTLNMGCEVHHFDPRHQVRHVSGSVFGSIQHHQAWLDWRHPHSHSHRAALGTGSCRLVDIMSSLGHKTVDVLWADLESAEWRMLESWVQDGTLRRISQLILTIHLQWAGFEVGGTDVKVVRFWYSVLNALYRSGFFLTHFTSGPGHTVLRHEFPNAHSSYTLNWIRTGEQL</sequence>